<feature type="compositionally biased region" description="Polar residues" evidence="2">
    <location>
        <begin position="624"/>
        <end position="635"/>
    </location>
</feature>
<sequence length="673" mass="75828">MQALWSRAGQAHHCGCKACFNAAGGMMRQSATRATRRKPTFSEVFTACYTSIMGTAAVLDAQKKDERRKELDRQLEEARAEFRMLVENAPSHLPRERVPDACIAPSHLLLELAPDGSITNRYKGALERYKKQPEEIAEFFDSLGPPTKWPRVSRRKRQVTDLWHQYQLEPPMKRSYTVVDTDYELLARFIKSEEGLSRIQHRIPKTSQQLEVAERKMRLLVTSLLSAGEARGRHDKTRPEKCDSEALQRVIADLCKREHPHYDVDLDPNAVSECNADLNRSLRHIFAEAQPSNIKLTIMKVCYNLLVASQPPTIHTYNTLIHGFSAAGLHYPASLVVKAFLQSTVEPTQSTLVCLLNHFKEANDSEGFYKIIERMTGKDRRGINIRRKFVEQVHATQLLHKWAMKKDIAVNGEYVIERAWFDVRVFAAIIEGMLRFGYLRYAADTMALGLNLGIAFSMQTIRTVLNSCVLELDPKPAMVILKALASRHSLIEAKFSKKPHQEYIARRVQSLLYICGLFGISPATVVPSVEAVPASMLLSEYHKRGLMIARITRLTVESDIKLKYFRSSLAVIARRLADCQSGNTSPMSSDLHLRPRRRLTKAAIAAAPNLGNIEGAKGLETSEEVQGTVTFSSNDKSTDSRDKADDAWAGFEDHFEPARSKPAHRDVEAVASF</sequence>
<reference evidence="3 4" key="1">
    <citation type="submission" date="2023-04" db="EMBL/GenBank/DDBJ databases">
        <title>Colletotrichum tabacum stain YC1 causing leaf anthracnose on Nicotiana tabacum(L.) cv.</title>
        <authorList>
            <person name="Ji Z."/>
            <person name="Wang M."/>
            <person name="Zhang J."/>
            <person name="Wang N."/>
            <person name="Zhou Z."/>
        </authorList>
    </citation>
    <scope>NUCLEOTIDE SEQUENCE [LARGE SCALE GENOMIC DNA]</scope>
    <source>
        <strain evidence="3 4">YC1</strain>
    </source>
</reference>
<gene>
    <name evidence="3" type="ORF">QIS74_01924</name>
</gene>
<keyword evidence="1" id="KW-0175">Coiled coil</keyword>
<evidence type="ECO:0008006" key="5">
    <source>
        <dbReference type="Google" id="ProtNLM"/>
    </source>
</evidence>
<dbReference type="Gene3D" id="1.25.40.10">
    <property type="entry name" value="Tetratricopeptide repeat domain"/>
    <property type="match status" value="1"/>
</dbReference>
<dbReference type="InterPro" id="IPR011990">
    <property type="entry name" value="TPR-like_helical_dom_sf"/>
</dbReference>
<feature type="region of interest" description="Disordered" evidence="2">
    <location>
        <begin position="621"/>
        <end position="649"/>
    </location>
</feature>
<keyword evidence="4" id="KW-1185">Reference proteome</keyword>
<dbReference type="Proteomes" id="UP001327957">
    <property type="component" value="Unassembled WGS sequence"/>
</dbReference>
<accession>A0AAV9TTC1</accession>
<protein>
    <recommendedName>
        <fullName evidence="5">Pentatricopeptide repeat domain-containing protein</fullName>
    </recommendedName>
</protein>
<dbReference type="EMBL" id="JASAOK010000002">
    <property type="protein sequence ID" value="KAK6225877.1"/>
    <property type="molecule type" value="Genomic_DNA"/>
</dbReference>
<evidence type="ECO:0000313" key="4">
    <source>
        <dbReference type="Proteomes" id="UP001327957"/>
    </source>
</evidence>
<feature type="coiled-coil region" evidence="1">
    <location>
        <begin position="61"/>
        <end position="88"/>
    </location>
</feature>
<comment type="caution">
    <text evidence="3">The sequence shown here is derived from an EMBL/GenBank/DDBJ whole genome shotgun (WGS) entry which is preliminary data.</text>
</comment>
<organism evidence="3 4">
    <name type="scientific">Colletotrichum tabaci</name>
    <dbReference type="NCBI Taxonomy" id="1209068"/>
    <lineage>
        <taxon>Eukaryota</taxon>
        <taxon>Fungi</taxon>
        <taxon>Dikarya</taxon>
        <taxon>Ascomycota</taxon>
        <taxon>Pezizomycotina</taxon>
        <taxon>Sordariomycetes</taxon>
        <taxon>Hypocreomycetidae</taxon>
        <taxon>Glomerellales</taxon>
        <taxon>Glomerellaceae</taxon>
        <taxon>Colletotrichum</taxon>
        <taxon>Colletotrichum destructivum species complex</taxon>
    </lineage>
</organism>
<evidence type="ECO:0000256" key="2">
    <source>
        <dbReference type="SAM" id="MobiDB-lite"/>
    </source>
</evidence>
<name>A0AAV9TTC1_9PEZI</name>
<feature type="compositionally biased region" description="Basic and acidic residues" evidence="2">
    <location>
        <begin position="636"/>
        <end position="649"/>
    </location>
</feature>
<dbReference type="AlphaFoldDB" id="A0AAV9TTC1"/>
<proteinExistence type="predicted"/>
<evidence type="ECO:0000256" key="1">
    <source>
        <dbReference type="SAM" id="Coils"/>
    </source>
</evidence>
<evidence type="ECO:0000313" key="3">
    <source>
        <dbReference type="EMBL" id="KAK6225877.1"/>
    </source>
</evidence>